<organism evidence="2 3">
    <name type="scientific">Arthrobacter terrae</name>
    <dbReference type="NCBI Taxonomy" id="2935737"/>
    <lineage>
        <taxon>Bacteria</taxon>
        <taxon>Bacillati</taxon>
        <taxon>Actinomycetota</taxon>
        <taxon>Actinomycetes</taxon>
        <taxon>Micrococcales</taxon>
        <taxon>Micrococcaceae</taxon>
        <taxon>Arthrobacter</taxon>
    </lineage>
</organism>
<keyword evidence="3" id="KW-1185">Reference proteome</keyword>
<accession>A0A931CQB2</accession>
<dbReference type="RefSeq" id="WP_196397536.1">
    <property type="nucleotide sequence ID" value="NZ_JADNYM010000019.1"/>
</dbReference>
<keyword evidence="1" id="KW-0812">Transmembrane</keyword>
<sequence>MQHSTRYRQYYPSVIVLLLVLAFWTVAVLGGLALLRSGRAPLETLTWLYAVLVLIVGSPIALCLAVVDIFRRIRRELWEYRQLGRDRQLQTAKSALSFSDRNRA</sequence>
<dbReference type="Proteomes" id="UP000655366">
    <property type="component" value="Unassembled WGS sequence"/>
</dbReference>
<keyword evidence="1" id="KW-1133">Transmembrane helix</keyword>
<gene>
    <name evidence="2" type="ORF">IV500_14540</name>
</gene>
<dbReference type="EMBL" id="JADNYM010000019">
    <property type="protein sequence ID" value="MBG0740595.1"/>
    <property type="molecule type" value="Genomic_DNA"/>
</dbReference>
<evidence type="ECO:0000313" key="3">
    <source>
        <dbReference type="Proteomes" id="UP000655366"/>
    </source>
</evidence>
<keyword evidence="1" id="KW-0472">Membrane</keyword>
<proteinExistence type="predicted"/>
<name>A0A931CQB2_9MICC</name>
<feature type="transmembrane region" description="Helical" evidence="1">
    <location>
        <begin position="47"/>
        <end position="70"/>
    </location>
</feature>
<comment type="caution">
    <text evidence="2">The sequence shown here is derived from an EMBL/GenBank/DDBJ whole genome shotgun (WGS) entry which is preliminary data.</text>
</comment>
<dbReference type="AlphaFoldDB" id="A0A931CQB2"/>
<reference evidence="2 3" key="1">
    <citation type="submission" date="2020-11" db="EMBL/GenBank/DDBJ databases">
        <title>Arthrobacter antarcticus sp. nov., isolated from Antarctic Soil.</title>
        <authorList>
            <person name="Li J."/>
        </authorList>
    </citation>
    <scope>NUCLEOTIDE SEQUENCE [LARGE SCALE GENOMIC DNA]</scope>
    <source>
        <strain evidence="2 3">Z1-20</strain>
    </source>
</reference>
<evidence type="ECO:0000256" key="1">
    <source>
        <dbReference type="SAM" id="Phobius"/>
    </source>
</evidence>
<protein>
    <submittedName>
        <fullName evidence="2">Uncharacterized protein</fullName>
    </submittedName>
</protein>
<evidence type="ECO:0000313" key="2">
    <source>
        <dbReference type="EMBL" id="MBG0740595.1"/>
    </source>
</evidence>
<feature type="transmembrane region" description="Helical" evidence="1">
    <location>
        <begin position="12"/>
        <end position="35"/>
    </location>
</feature>